<accession>A0ABU6WII7</accession>
<dbReference type="Proteomes" id="UP001341840">
    <property type="component" value="Unassembled WGS sequence"/>
</dbReference>
<evidence type="ECO:0000313" key="1">
    <source>
        <dbReference type="EMBL" id="MED6185701.1"/>
    </source>
</evidence>
<gene>
    <name evidence="1" type="ORF">PIB30_059596</name>
</gene>
<reference evidence="1 2" key="1">
    <citation type="journal article" date="2023" name="Plants (Basel)">
        <title>Bridging the Gap: Combining Genomics and Transcriptomics Approaches to Understand Stylosanthes scabra, an Orphan Legume from the Brazilian Caatinga.</title>
        <authorList>
            <person name="Ferreira-Neto J.R.C."/>
            <person name="da Silva M.D."/>
            <person name="Binneck E."/>
            <person name="de Melo N.F."/>
            <person name="da Silva R.H."/>
            <person name="de Melo A.L.T.M."/>
            <person name="Pandolfi V."/>
            <person name="Bustamante F.O."/>
            <person name="Brasileiro-Vidal A.C."/>
            <person name="Benko-Iseppon A.M."/>
        </authorList>
    </citation>
    <scope>NUCLEOTIDE SEQUENCE [LARGE SCALE GENOMIC DNA]</scope>
    <source>
        <tissue evidence="1">Leaves</tissue>
    </source>
</reference>
<keyword evidence="2" id="KW-1185">Reference proteome</keyword>
<evidence type="ECO:0000313" key="2">
    <source>
        <dbReference type="Proteomes" id="UP001341840"/>
    </source>
</evidence>
<name>A0ABU6WII7_9FABA</name>
<protein>
    <submittedName>
        <fullName evidence="1">Uncharacterized protein</fullName>
    </submittedName>
</protein>
<organism evidence="1 2">
    <name type="scientific">Stylosanthes scabra</name>
    <dbReference type="NCBI Taxonomy" id="79078"/>
    <lineage>
        <taxon>Eukaryota</taxon>
        <taxon>Viridiplantae</taxon>
        <taxon>Streptophyta</taxon>
        <taxon>Embryophyta</taxon>
        <taxon>Tracheophyta</taxon>
        <taxon>Spermatophyta</taxon>
        <taxon>Magnoliopsida</taxon>
        <taxon>eudicotyledons</taxon>
        <taxon>Gunneridae</taxon>
        <taxon>Pentapetalae</taxon>
        <taxon>rosids</taxon>
        <taxon>fabids</taxon>
        <taxon>Fabales</taxon>
        <taxon>Fabaceae</taxon>
        <taxon>Papilionoideae</taxon>
        <taxon>50 kb inversion clade</taxon>
        <taxon>dalbergioids sensu lato</taxon>
        <taxon>Dalbergieae</taxon>
        <taxon>Pterocarpus clade</taxon>
        <taxon>Stylosanthes</taxon>
    </lineage>
</organism>
<sequence length="71" mass="8407">MDYGVWVAEWMIRERMWSNYNIGAIGDDNQMKVALDIVLRPHNKLARDVVSRAFSHWRLKSAMQRKTCRAL</sequence>
<dbReference type="EMBL" id="JASCZI010181757">
    <property type="protein sequence ID" value="MED6185701.1"/>
    <property type="molecule type" value="Genomic_DNA"/>
</dbReference>
<comment type="caution">
    <text evidence="1">The sequence shown here is derived from an EMBL/GenBank/DDBJ whole genome shotgun (WGS) entry which is preliminary data.</text>
</comment>
<proteinExistence type="predicted"/>